<sequence>MREKNNYLLFVTVLLYISFGLLTSVIGVIIDKFQVDYDVSLSVAALLPFAFFLAYGIASIPFGIAMDKYGAKIILLIGTLLMTVGSFLLYLSDNYMVVILMIFFVGVGVTAIQIAGNPFIRELDEPKKYTSNLTIIIGIGSLGYAFSPVLVPLIQNSGYSWNTVYLIFGIINAIILVLLVFAKFPEIKLEAEEKIESSQIVALLKNPIIIAYGLGIFFYVGAEVGVSSYILTYMDKIHGVSNSQSFWEESSLLYTAFPSKTALVIGLFWLFQAFGRLIISPLMKYVGEKKIFIVHSLGTVIALIMALIGDTTTAIIAFTLVGYFTCASFTAIFSATINSFKENHGTISGILGTAIVGGAFVGWLVGYIGEALNMNWGMLINVLAFGYVFFLAVWGKGKLDINKEIVNER</sequence>
<dbReference type="InterPro" id="IPR050375">
    <property type="entry name" value="MFS_TsgA-like"/>
</dbReference>
<dbReference type="Pfam" id="PF07690">
    <property type="entry name" value="MFS_1"/>
    <property type="match status" value="2"/>
</dbReference>
<dbReference type="Gene3D" id="1.20.1250.20">
    <property type="entry name" value="MFS general substrate transporter like domains"/>
    <property type="match status" value="2"/>
</dbReference>
<feature type="transmembrane region" description="Helical" evidence="3">
    <location>
        <begin position="42"/>
        <end position="66"/>
    </location>
</feature>
<feature type="transmembrane region" description="Helical" evidence="3">
    <location>
        <begin position="73"/>
        <end position="91"/>
    </location>
</feature>
<feature type="transmembrane region" description="Helical" evidence="3">
    <location>
        <begin position="349"/>
        <end position="368"/>
    </location>
</feature>
<reference evidence="5" key="1">
    <citation type="submission" date="2018-06" db="EMBL/GenBank/DDBJ databases">
        <authorList>
            <person name="Zhirakovskaya E."/>
        </authorList>
    </citation>
    <scope>NUCLEOTIDE SEQUENCE</scope>
</reference>
<feature type="transmembrane region" description="Helical" evidence="3">
    <location>
        <begin position="315"/>
        <end position="337"/>
    </location>
</feature>
<feature type="transmembrane region" description="Helical" evidence="3">
    <location>
        <begin position="132"/>
        <end position="151"/>
    </location>
</feature>
<evidence type="ECO:0000259" key="4">
    <source>
        <dbReference type="PROSITE" id="PS50850"/>
    </source>
</evidence>
<keyword evidence="3" id="KW-0812">Transmembrane</keyword>
<feature type="transmembrane region" description="Helical" evidence="3">
    <location>
        <begin position="7"/>
        <end position="30"/>
    </location>
</feature>
<feature type="transmembrane region" description="Helical" evidence="3">
    <location>
        <begin position="203"/>
        <end position="222"/>
    </location>
</feature>
<feature type="transmembrane region" description="Helical" evidence="3">
    <location>
        <begin position="163"/>
        <end position="182"/>
    </location>
</feature>
<dbReference type="AlphaFoldDB" id="A0A3B0TPJ5"/>
<feature type="domain" description="Major facilitator superfamily (MFS) profile" evidence="4">
    <location>
        <begin position="8"/>
        <end position="398"/>
    </location>
</feature>
<dbReference type="InterPro" id="IPR036259">
    <property type="entry name" value="MFS_trans_sf"/>
</dbReference>
<evidence type="ECO:0000256" key="1">
    <source>
        <dbReference type="ARBA" id="ARBA00004429"/>
    </source>
</evidence>
<dbReference type="SUPFAM" id="SSF103473">
    <property type="entry name" value="MFS general substrate transporter"/>
    <property type="match status" value="1"/>
</dbReference>
<comment type="subcellular location">
    <subcellularLocation>
        <location evidence="1">Cell inner membrane</location>
        <topology evidence="1">Multi-pass membrane protein</topology>
    </subcellularLocation>
</comment>
<proteinExistence type="predicted"/>
<keyword evidence="3" id="KW-1133">Transmembrane helix</keyword>
<keyword evidence="2" id="KW-1003">Cell membrane</keyword>
<dbReference type="InterPro" id="IPR011701">
    <property type="entry name" value="MFS"/>
</dbReference>
<dbReference type="InterPro" id="IPR020846">
    <property type="entry name" value="MFS_dom"/>
</dbReference>
<name>A0A3B0TPJ5_9ZZZZ</name>
<evidence type="ECO:0000256" key="2">
    <source>
        <dbReference type="ARBA" id="ARBA00022475"/>
    </source>
</evidence>
<feature type="transmembrane region" description="Helical" evidence="3">
    <location>
        <begin position="374"/>
        <end position="394"/>
    </location>
</feature>
<organism evidence="5">
    <name type="scientific">hydrothermal vent metagenome</name>
    <dbReference type="NCBI Taxonomy" id="652676"/>
    <lineage>
        <taxon>unclassified sequences</taxon>
        <taxon>metagenomes</taxon>
        <taxon>ecological metagenomes</taxon>
    </lineage>
</organism>
<dbReference type="GO" id="GO:0005886">
    <property type="term" value="C:plasma membrane"/>
    <property type="evidence" value="ECO:0007669"/>
    <property type="project" value="UniProtKB-SubCell"/>
</dbReference>
<evidence type="ECO:0000256" key="3">
    <source>
        <dbReference type="SAM" id="Phobius"/>
    </source>
</evidence>
<dbReference type="GO" id="GO:0022857">
    <property type="term" value="F:transmembrane transporter activity"/>
    <property type="evidence" value="ECO:0007669"/>
    <property type="project" value="InterPro"/>
</dbReference>
<feature type="transmembrane region" description="Helical" evidence="3">
    <location>
        <begin position="97"/>
        <end position="120"/>
    </location>
</feature>
<accession>A0A3B0TPJ5</accession>
<dbReference type="PROSITE" id="PS50850">
    <property type="entry name" value="MFS"/>
    <property type="match status" value="1"/>
</dbReference>
<gene>
    <name evidence="5" type="ORF">MNBD_BACTEROID03-1774</name>
</gene>
<protein>
    <recommendedName>
        <fullName evidence="4">Major facilitator superfamily (MFS) profile domain-containing protein</fullName>
    </recommendedName>
</protein>
<dbReference type="PANTHER" id="PTHR43702">
    <property type="entry name" value="L-FUCOSE-PROTON SYMPORTER"/>
    <property type="match status" value="1"/>
</dbReference>
<dbReference type="PANTHER" id="PTHR43702:SF3">
    <property type="entry name" value="PROTEIN TSGA"/>
    <property type="match status" value="1"/>
</dbReference>
<dbReference type="EMBL" id="UOEL01000025">
    <property type="protein sequence ID" value="VAW10564.1"/>
    <property type="molecule type" value="Genomic_DNA"/>
</dbReference>
<feature type="transmembrane region" description="Helical" evidence="3">
    <location>
        <begin position="291"/>
        <end position="309"/>
    </location>
</feature>
<keyword evidence="3" id="KW-0472">Membrane</keyword>
<evidence type="ECO:0000313" key="5">
    <source>
        <dbReference type="EMBL" id="VAW10564.1"/>
    </source>
</evidence>